<dbReference type="OrthoDB" id="780812at2759"/>
<keyword evidence="3" id="KW-1185">Reference proteome</keyword>
<protein>
    <submittedName>
        <fullName evidence="2">Uncharacterized protein</fullName>
    </submittedName>
</protein>
<dbReference type="EMBL" id="NMUH01003679">
    <property type="protein sequence ID" value="MQM06637.1"/>
    <property type="molecule type" value="Genomic_DNA"/>
</dbReference>
<evidence type="ECO:0000256" key="1">
    <source>
        <dbReference type="SAM" id="MobiDB-lite"/>
    </source>
</evidence>
<accession>A0A843WGQ2</accession>
<sequence>MAESGRVAGSAPADPDPELGRVGLSRGSGVRKPVLWVGQCPPPQSRVARGRPDSESADSAPSRPTLPSMNLFVSLGKCPTVAGSTRYTDMGWYNRTGIMRAVT</sequence>
<dbReference type="Proteomes" id="UP000652761">
    <property type="component" value="Unassembled WGS sequence"/>
</dbReference>
<proteinExistence type="predicted"/>
<evidence type="ECO:0000313" key="2">
    <source>
        <dbReference type="EMBL" id="MQM06637.1"/>
    </source>
</evidence>
<reference evidence="2" key="1">
    <citation type="submission" date="2017-07" db="EMBL/GenBank/DDBJ databases">
        <title>Taro Niue Genome Assembly and Annotation.</title>
        <authorList>
            <person name="Atibalentja N."/>
            <person name="Keating K."/>
            <person name="Fields C.J."/>
        </authorList>
    </citation>
    <scope>NUCLEOTIDE SEQUENCE</scope>
    <source>
        <strain evidence="2">Niue_2</strain>
        <tissue evidence="2">Leaf</tissue>
    </source>
</reference>
<name>A0A843WGQ2_COLES</name>
<evidence type="ECO:0000313" key="3">
    <source>
        <dbReference type="Proteomes" id="UP000652761"/>
    </source>
</evidence>
<feature type="compositionally biased region" description="Low complexity" evidence="1">
    <location>
        <begin position="20"/>
        <end position="31"/>
    </location>
</feature>
<organism evidence="2 3">
    <name type="scientific">Colocasia esculenta</name>
    <name type="common">Wild taro</name>
    <name type="synonym">Arum esculentum</name>
    <dbReference type="NCBI Taxonomy" id="4460"/>
    <lineage>
        <taxon>Eukaryota</taxon>
        <taxon>Viridiplantae</taxon>
        <taxon>Streptophyta</taxon>
        <taxon>Embryophyta</taxon>
        <taxon>Tracheophyta</taxon>
        <taxon>Spermatophyta</taxon>
        <taxon>Magnoliopsida</taxon>
        <taxon>Liliopsida</taxon>
        <taxon>Araceae</taxon>
        <taxon>Aroideae</taxon>
        <taxon>Colocasieae</taxon>
        <taxon>Colocasia</taxon>
    </lineage>
</organism>
<dbReference type="AlphaFoldDB" id="A0A843WGQ2"/>
<feature type="region of interest" description="Disordered" evidence="1">
    <location>
        <begin position="1"/>
        <end position="68"/>
    </location>
</feature>
<gene>
    <name evidence="2" type="ORF">Taro_039466</name>
</gene>
<comment type="caution">
    <text evidence="2">The sequence shown here is derived from an EMBL/GenBank/DDBJ whole genome shotgun (WGS) entry which is preliminary data.</text>
</comment>